<dbReference type="Gene3D" id="3.30.1120.10">
    <property type="match status" value="1"/>
</dbReference>
<dbReference type="GO" id="GO:0004065">
    <property type="term" value="F:arylsulfatase activity"/>
    <property type="evidence" value="ECO:0007669"/>
    <property type="project" value="UniProtKB-EC"/>
</dbReference>
<dbReference type="InterPro" id="IPR000917">
    <property type="entry name" value="Sulfatase_N"/>
</dbReference>
<feature type="domain" description="Sulfatase N-terminal" evidence="5">
    <location>
        <begin position="64"/>
        <end position="412"/>
    </location>
</feature>
<evidence type="ECO:0000256" key="1">
    <source>
        <dbReference type="ARBA" id="ARBA00008779"/>
    </source>
</evidence>
<evidence type="ECO:0000256" key="2">
    <source>
        <dbReference type="ARBA" id="ARBA00022723"/>
    </source>
</evidence>
<evidence type="ECO:0000259" key="5">
    <source>
        <dbReference type="Pfam" id="PF00884"/>
    </source>
</evidence>
<dbReference type="EMBL" id="SJPN01000011">
    <property type="protein sequence ID" value="TWT92371.1"/>
    <property type="molecule type" value="Genomic_DNA"/>
</dbReference>
<dbReference type="Proteomes" id="UP000320176">
    <property type="component" value="Unassembled WGS sequence"/>
</dbReference>
<dbReference type="SUPFAM" id="SSF53649">
    <property type="entry name" value="Alkaline phosphatase-like"/>
    <property type="match status" value="1"/>
</dbReference>
<accession>A0A5C5ZZ59</accession>
<organism evidence="6 7">
    <name type="scientific">Stieleria varia</name>
    <dbReference type="NCBI Taxonomy" id="2528005"/>
    <lineage>
        <taxon>Bacteria</taxon>
        <taxon>Pseudomonadati</taxon>
        <taxon>Planctomycetota</taxon>
        <taxon>Planctomycetia</taxon>
        <taxon>Pirellulales</taxon>
        <taxon>Pirellulaceae</taxon>
        <taxon>Stieleria</taxon>
    </lineage>
</organism>
<dbReference type="AlphaFoldDB" id="A0A5C5ZZ59"/>
<comment type="similarity">
    <text evidence="1">Belongs to the sulfatase family.</text>
</comment>
<dbReference type="InterPro" id="IPR050738">
    <property type="entry name" value="Sulfatase"/>
</dbReference>
<gene>
    <name evidence="6" type="primary">atsA_64</name>
    <name evidence="6" type="ORF">Pla52n_62450</name>
</gene>
<keyword evidence="3 6" id="KW-0378">Hydrolase</keyword>
<keyword evidence="7" id="KW-1185">Reference proteome</keyword>
<sequence>MAIPMTFLRSGIHQNSLHLAVAENSTASRAAIMFPAYVATFLFLVFCSCHRVIGQDDHVADAQPNIIILLADDLGYGELGCQGNQQIPTPHIDSIAEGGVRFTQAYVTAPNCSPSRAGLLTGRIPTRFGYEFNPIGARNEDPGTGLPATETTLAEMLHDRGYTTGIIGKWHLGGAADYHPFRHGFDEFFGFAHEGHYFVPPPYNDVTTMLRRKALPGGLTGRWTGKNLIYTTHMGHDEPDYDANNPIVRGGQPIVETEYLTDALTREAVSFIDRHDDKPFFLYLAYNAVHSPLQGKESDMERFAHIEDIHRRIFAAMLSRLDDSVGQVLRQLKDSGIENNTLVVFMSDNGGPTRELTSSNLPLRGEKGTMYEGGLRVPMLMRWPGMLSEGVTVDRPVSSLDLYPTAATLAGATVQQDLDGIDIFTTISDRDATVAPRELFWRQGHRAALRVGDWKIVSMNRQRSRSTWELYNLSNDIAETEDLSTEHAERRSKMIQRWETLDAEMKPALF</sequence>
<dbReference type="EC" id="3.1.6.1" evidence="6"/>
<keyword evidence="4" id="KW-0106">Calcium</keyword>
<evidence type="ECO:0000256" key="4">
    <source>
        <dbReference type="ARBA" id="ARBA00022837"/>
    </source>
</evidence>
<reference evidence="6 7" key="1">
    <citation type="submission" date="2019-02" db="EMBL/GenBank/DDBJ databases">
        <title>Deep-cultivation of Planctomycetes and their phenomic and genomic characterization uncovers novel biology.</title>
        <authorList>
            <person name="Wiegand S."/>
            <person name="Jogler M."/>
            <person name="Boedeker C."/>
            <person name="Pinto D."/>
            <person name="Vollmers J."/>
            <person name="Rivas-Marin E."/>
            <person name="Kohn T."/>
            <person name="Peeters S.H."/>
            <person name="Heuer A."/>
            <person name="Rast P."/>
            <person name="Oberbeckmann S."/>
            <person name="Bunk B."/>
            <person name="Jeske O."/>
            <person name="Meyerdierks A."/>
            <person name="Storesund J.E."/>
            <person name="Kallscheuer N."/>
            <person name="Luecker S."/>
            <person name="Lage O.M."/>
            <person name="Pohl T."/>
            <person name="Merkel B.J."/>
            <person name="Hornburger P."/>
            <person name="Mueller R.-W."/>
            <person name="Bruemmer F."/>
            <person name="Labrenz M."/>
            <person name="Spormann A.M."/>
            <person name="Op Den Camp H."/>
            <person name="Overmann J."/>
            <person name="Amann R."/>
            <person name="Jetten M.S.M."/>
            <person name="Mascher T."/>
            <person name="Medema M.H."/>
            <person name="Devos D.P."/>
            <person name="Kaster A.-K."/>
            <person name="Ovreas L."/>
            <person name="Rohde M."/>
            <person name="Galperin M.Y."/>
            <person name="Jogler C."/>
        </authorList>
    </citation>
    <scope>NUCLEOTIDE SEQUENCE [LARGE SCALE GENOMIC DNA]</scope>
    <source>
        <strain evidence="6 7">Pla52n</strain>
    </source>
</reference>
<name>A0A5C5ZZ59_9BACT</name>
<protein>
    <submittedName>
        <fullName evidence="6">Arylsulfatase</fullName>
        <ecNumber evidence="6">3.1.6.1</ecNumber>
    </submittedName>
</protein>
<dbReference type="Gene3D" id="3.40.720.10">
    <property type="entry name" value="Alkaline Phosphatase, subunit A"/>
    <property type="match status" value="1"/>
</dbReference>
<comment type="caution">
    <text evidence="6">The sequence shown here is derived from an EMBL/GenBank/DDBJ whole genome shotgun (WGS) entry which is preliminary data.</text>
</comment>
<dbReference type="PANTHER" id="PTHR42693:SF53">
    <property type="entry name" value="ENDO-4-O-SULFATASE"/>
    <property type="match status" value="1"/>
</dbReference>
<dbReference type="PANTHER" id="PTHR42693">
    <property type="entry name" value="ARYLSULFATASE FAMILY MEMBER"/>
    <property type="match status" value="1"/>
</dbReference>
<dbReference type="Pfam" id="PF00884">
    <property type="entry name" value="Sulfatase"/>
    <property type="match status" value="1"/>
</dbReference>
<dbReference type="CDD" id="cd16144">
    <property type="entry name" value="ARS_like"/>
    <property type="match status" value="1"/>
</dbReference>
<dbReference type="InterPro" id="IPR024607">
    <property type="entry name" value="Sulfatase_CS"/>
</dbReference>
<evidence type="ECO:0000313" key="7">
    <source>
        <dbReference type="Proteomes" id="UP000320176"/>
    </source>
</evidence>
<dbReference type="GO" id="GO:0046872">
    <property type="term" value="F:metal ion binding"/>
    <property type="evidence" value="ECO:0007669"/>
    <property type="project" value="UniProtKB-KW"/>
</dbReference>
<proteinExistence type="inferred from homology"/>
<dbReference type="InterPro" id="IPR017850">
    <property type="entry name" value="Alkaline_phosphatase_core_sf"/>
</dbReference>
<keyword evidence="2" id="KW-0479">Metal-binding</keyword>
<dbReference type="PROSITE" id="PS00149">
    <property type="entry name" value="SULFATASE_2"/>
    <property type="match status" value="1"/>
</dbReference>
<evidence type="ECO:0000256" key="3">
    <source>
        <dbReference type="ARBA" id="ARBA00022801"/>
    </source>
</evidence>
<evidence type="ECO:0000313" key="6">
    <source>
        <dbReference type="EMBL" id="TWT92371.1"/>
    </source>
</evidence>